<evidence type="ECO:0000313" key="2">
    <source>
        <dbReference type="Proteomes" id="UP000515855"/>
    </source>
</evidence>
<accession>A0A7G7WWD8</accession>
<name>A0A7G7WWD8_9CAUD</name>
<sequence length="89" mass="10357">MATQKQKLIAEEVVNNEFFDSLEFRDDYSGRGMYGDRTFGIVGEFDKLMVFLQVYGITLHEADEEPVFDFRMDSMGLQTIIYPMSPIRD</sequence>
<evidence type="ECO:0000313" key="1">
    <source>
        <dbReference type="EMBL" id="QNH71532.1"/>
    </source>
</evidence>
<organism evidence="1 2">
    <name type="scientific">Rhizobium phage AF3</name>
    <dbReference type="NCBI Taxonomy" id="2763529"/>
    <lineage>
        <taxon>Viruses</taxon>
        <taxon>Duplodnaviria</taxon>
        <taxon>Heunggongvirae</taxon>
        <taxon>Uroviricota</taxon>
        <taxon>Caudoviricetes</taxon>
        <taxon>Pootjesviridae</taxon>
        <taxon>Innesvirus</taxon>
        <taxon>Innesvirus AF3</taxon>
    </lineage>
</organism>
<protein>
    <submittedName>
        <fullName evidence="1">Uncharacterized protein</fullName>
    </submittedName>
</protein>
<dbReference type="EMBL" id="MT778837">
    <property type="protein sequence ID" value="QNH71532.1"/>
    <property type="molecule type" value="Genomic_DNA"/>
</dbReference>
<gene>
    <name evidence="1" type="ORF">AF3_186</name>
</gene>
<reference evidence="1 2" key="1">
    <citation type="submission" date="2020-07" db="EMBL/GenBank/DDBJ databases">
        <title>Complete genome sequence of Rhizobium leguminosarum bacteriophage vB_RlegM_AF3.</title>
        <authorList>
            <person name="Gunathilake D."/>
            <person name="Mackenzie K.D."/>
            <person name="Yost C.K."/>
            <person name="Hynes M.F."/>
        </authorList>
    </citation>
    <scope>NUCLEOTIDE SEQUENCE [LARGE SCALE GENOMIC DNA]</scope>
</reference>
<keyword evidence="2" id="KW-1185">Reference proteome</keyword>
<dbReference type="Proteomes" id="UP000515855">
    <property type="component" value="Segment"/>
</dbReference>
<proteinExistence type="predicted"/>